<keyword evidence="8 11" id="KW-1133">Transmembrane helix</keyword>
<evidence type="ECO:0000256" key="5">
    <source>
        <dbReference type="ARBA" id="ARBA00022679"/>
    </source>
</evidence>
<feature type="transmembrane region" description="Helical" evidence="11">
    <location>
        <begin position="163"/>
        <end position="190"/>
    </location>
</feature>
<dbReference type="InterPro" id="IPR036890">
    <property type="entry name" value="HATPase_C_sf"/>
</dbReference>
<dbReference type="Gene3D" id="6.10.340.10">
    <property type="match status" value="1"/>
</dbReference>
<dbReference type="SMART" id="SM00387">
    <property type="entry name" value="HATPase_c"/>
    <property type="match status" value="1"/>
</dbReference>
<keyword evidence="5" id="KW-0808">Transferase</keyword>
<evidence type="ECO:0000256" key="2">
    <source>
        <dbReference type="ARBA" id="ARBA00004236"/>
    </source>
</evidence>
<dbReference type="CDD" id="cd06225">
    <property type="entry name" value="HAMP"/>
    <property type="match status" value="1"/>
</dbReference>
<dbReference type="PROSITE" id="PS50885">
    <property type="entry name" value="HAMP"/>
    <property type="match status" value="1"/>
</dbReference>
<comment type="subcellular location">
    <subcellularLocation>
        <location evidence="2">Cell membrane</location>
    </subcellularLocation>
</comment>
<keyword evidence="7 14" id="KW-0418">Kinase</keyword>
<dbReference type="InterPro" id="IPR036097">
    <property type="entry name" value="HisK_dim/P_sf"/>
</dbReference>
<dbReference type="InterPro" id="IPR003594">
    <property type="entry name" value="HATPase_dom"/>
</dbReference>
<evidence type="ECO:0000259" key="12">
    <source>
        <dbReference type="PROSITE" id="PS50109"/>
    </source>
</evidence>
<dbReference type="SUPFAM" id="SSF47384">
    <property type="entry name" value="Homodimeric domain of signal transducing histidine kinase"/>
    <property type="match status" value="1"/>
</dbReference>
<sequence>MRRRLLALSLSVTLAVLAALVVPLVAAYAEERAVRLHEERLAAATRFATLAGAPGLDSDPALLAADLARFDAVTTTTRTFLLDTDGTVVAPPGADLPTDVPGVDGAVRRALGGAPTSPPDPLWPWNDEPMVVATPIGRDAQVLGAVLLVEDTAAPRSEVTRRMVVAGLGGVLFVGLVAWLVAVPLVGWVVRPVEDLEERARDLARGRTAPAGRIEGPPELRRLVQSFNDMAASVEHSQRQQRELVADVSHQLANPLTALRLRLEAISARDPEVEPVLAETDRLARALESVIEVSRAGGFDRVAVQVDLAAQVRERIELWAPLFEGHLHADLPGDAGEPLPAVLEEDLVTTVLDVLLDNALKYAPGAAVDVALTRRGDRVELSVRDHGPGVAADEAATLGARFRRLERHADVEGTGLGLAIVLLRAQDAGGHARVEAADPGLRVRVTLPTGPAPGTSAATPGGSGTGCVKMPAAAVGCRTSGTARASASCRSNTTEVKPWARSSASAFSATR</sequence>
<dbReference type="Gene3D" id="3.30.565.10">
    <property type="entry name" value="Histidine kinase-like ATPase, C-terminal domain"/>
    <property type="match status" value="1"/>
</dbReference>
<dbReference type="PRINTS" id="PR00344">
    <property type="entry name" value="BCTRLSENSOR"/>
</dbReference>
<protein>
    <recommendedName>
        <fullName evidence="3">histidine kinase</fullName>
        <ecNumber evidence="3">2.7.13.3</ecNumber>
    </recommendedName>
</protein>
<evidence type="ECO:0000256" key="4">
    <source>
        <dbReference type="ARBA" id="ARBA00022553"/>
    </source>
</evidence>
<dbReference type="CDD" id="cd00082">
    <property type="entry name" value="HisKA"/>
    <property type="match status" value="1"/>
</dbReference>
<dbReference type="CDD" id="cd00075">
    <property type="entry name" value="HATPase"/>
    <property type="match status" value="1"/>
</dbReference>
<evidence type="ECO:0000256" key="8">
    <source>
        <dbReference type="ARBA" id="ARBA00022989"/>
    </source>
</evidence>
<evidence type="ECO:0000259" key="13">
    <source>
        <dbReference type="PROSITE" id="PS50885"/>
    </source>
</evidence>
<dbReference type="SUPFAM" id="SSF55874">
    <property type="entry name" value="ATPase domain of HSP90 chaperone/DNA topoisomerase II/histidine kinase"/>
    <property type="match status" value="1"/>
</dbReference>
<evidence type="ECO:0000256" key="10">
    <source>
        <dbReference type="ARBA" id="ARBA00023136"/>
    </source>
</evidence>
<dbReference type="AlphaFoldDB" id="A0AAJ1X2C1"/>
<dbReference type="Pfam" id="PF00672">
    <property type="entry name" value="HAMP"/>
    <property type="match status" value="1"/>
</dbReference>
<organism evidence="14 15">
    <name type="scientific">Nocardioides zeae</name>
    <dbReference type="NCBI Taxonomy" id="1457234"/>
    <lineage>
        <taxon>Bacteria</taxon>
        <taxon>Bacillati</taxon>
        <taxon>Actinomycetota</taxon>
        <taxon>Actinomycetes</taxon>
        <taxon>Propionibacteriales</taxon>
        <taxon>Nocardioidaceae</taxon>
        <taxon>Nocardioides</taxon>
    </lineage>
</organism>
<evidence type="ECO:0000313" key="15">
    <source>
        <dbReference type="Proteomes" id="UP001239215"/>
    </source>
</evidence>
<gene>
    <name evidence="14" type="ORF">QE405_000701</name>
</gene>
<dbReference type="PANTHER" id="PTHR45436">
    <property type="entry name" value="SENSOR HISTIDINE KINASE YKOH"/>
    <property type="match status" value="1"/>
</dbReference>
<dbReference type="Pfam" id="PF02518">
    <property type="entry name" value="HATPase_c"/>
    <property type="match status" value="1"/>
</dbReference>
<evidence type="ECO:0000256" key="7">
    <source>
        <dbReference type="ARBA" id="ARBA00022777"/>
    </source>
</evidence>
<keyword evidence="9" id="KW-0902">Two-component regulatory system</keyword>
<proteinExistence type="predicted"/>
<dbReference type="InterPro" id="IPR003660">
    <property type="entry name" value="HAMP_dom"/>
</dbReference>
<dbReference type="Gene3D" id="1.10.287.130">
    <property type="match status" value="1"/>
</dbReference>
<dbReference type="Proteomes" id="UP001239215">
    <property type="component" value="Unassembled WGS sequence"/>
</dbReference>
<comment type="caution">
    <text evidence="14">The sequence shown here is derived from an EMBL/GenBank/DDBJ whole genome shotgun (WGS) entry which is preliminary data.</text>
</comment>
<dbReference type="SMART" id="SM00388">
    <property type="entry name" value="HisKA"/>
    <property type="match status" value="1"/>
</dbReference>
<dbReference type="PROSITE" id="PS50109">
    <property type="entry name" value="HIS_KIN"/>
    <property type="match status" value="1"/>
</dbReference>
<accession>A0AAJ1X2C1</accession>
<feature type="domain" description="Histidine kinase" evidence="12">
    <location>
        <begin position="247"/>
        <end position="451"/>
    </location>
</feature>
<dbReference type="EC" id="2.7.13.3" evidence="3"/>
<evidence type="ECO:0000256" key="1">
    <source>
        <dbReference type="ARBA" id="ARBA00000085"/>
    </source>
</evidence>
<dbReference type="Pfam" id="PF00512">
    <property type="entry name" value="HisKA"/>
    <property type="match status" value="1"/>
</dbReference>
<dbReference type="GO" id="GO:0000155">
    <property type="term" value="F:phosphorelay sensor kinase activity"/>
    <property type="evidence" value="ECO:0007669"/>
    <property type="project" value="InterPro"/>
</dbReference>
<feature type="domain" description="HAMP" evidence="13">
    <location>
        <begin position="187"/>
        <end position="239"/>
    </location>
</feature>
<evidence type="ECO:0000256" key="11">
    <source>
        <dbReference type="SAM" id="Phobius"/>
    </source>
</evidence>
<evidence type="ECO:0000256" key="9">
    <source>
        <dbReference type="ARBA" id="ARBA00023012"/>
    </source>
</evidence>
<evidence type="ECO:0000256" key="3">
    <source>
        <dbReference type="ARBA" id="ARBA00012438"/>
    </source>
</evidence>
<dbReference type="SMART" id="SM00304">
    <property type="entry name" value="HAMP"/>
    <property type="match status" value="1"/>
</dbReference>
<evidence type="ECO:0000256" key="6">
    <source>
        <dbReference type="ARBA" id="ARBA00022692"/>
    </source>
</evidence>
<dbReference type="EMBL" id="JAUTAN010000001">
    <property type="protein sequence ID" value="MDQ1103417.1"/>
    <property type="molecule type" value="Genomic_DNA"/>
</dbReference>
<dbReference type="PANTHER" id="PTHR45436:SF5">
    <property type="entry name" value="SENSOR HISTIDINE KINASE TRCS"/>
    <property type="match status" value="1"/>
</dbReference>
<keyword evidence="6 11" id="KW-0812">Transmembrane</keyword>
<dbReference type="InterPro" id="IPR004358">
    <property type="entry name" value="Sig_transdc_His_kin-like_C"/>
</dbReference>
<keyword evidence="10 11" id="KW-0472">Membrane</keyword>
<dbReference type="InterPro" id="IPR005467">
    <property type="entry name" value="His_kinase_dom"/>
</dbReference>
<name>A0AAJ1X2C1_9ACTN</name>
<keyword evidence="4" id="KW-0597">Phosphoprotein</keyword>
<reference evidence="14" key="1">
    <citation type="submission" date="2023-07" db="EMBL/GenBank/DDBJ databases">
        <title>Functional and genomic diversity of the sorghum phyllosphere microbiome.</title>
        <authorList>
            <person name="Shade A."/>
        </authorList>
    </citation>
    <scope>NUCLEOTIDE SEQUENCE</scope>
    <source>
        <strain evidence="14">SORGH_AS_1067</strain>
    </source>
</reference>
<dbReference type="GO" id="GO:0005886">
    <property type="term" value="C:plasma membrane"/>
    <property type="evidence" value="ECO:0007669"/>
    <property type="project" value="UniProtKB-SubCell"/>
</dbReference>
<evidence type="ECO:0000313" key="14">
    <source>
        <dbReference type="EMBL" id="MDQ1103417.1"/>
    </source>
</evidence>
<dbReference type="InterPro" id="IPR050428">
    <property type="entry name" value="TCS_sensor_his_kinase"/>
</dbReference>
<dbReference type="InterPro" id="IPR003661">
    <property type="entry name" value="HisK_dim/P_dom"/>
</dbReference>
<comment type="catalytic activity">
    <reaction evidence="1">
        <text>ATP + protein L-histidine = ADP + protein N-phospho-L-histidine.</text>
        <dbReference type="EC" id="2.7.13.3"/>
    </reaction>
</comment>